<evidence type="ECO:0000256" key="10">
    <source>
        <dbReference type="PIRNR" id="PIRNR006268"/>
    </source>
</evidence>
<feature type="binding site" evidence="11">
    <location>
        <position position="194"/>
    </location>
    <ligand>
        <name>Mg(2+)</name>
        <dbReference type="ChEBI" id="CHEBI:18420"/>
    </ligand>
</feature>
<dbReference type="PROSITE" id="PS51257">
    <property type="entry name" value="PROKAR_LIPOPROTEIN"/>
    <property type="match status" value="1"/>
</dbReference>
<reference evidence="14" key="1">
    <citation type="submission" date="2016-10" db="EMBL/GenBank/DDBJ databases">
        <authorList>
            <person name="Varghese N."/>
            <person name="Submissions S."/>
        </authorList>
    </citation>
    <scope>NUCLEOTIDE SEQUENCE [LARGE SCALE GENOMIC DNA]</scope>
    <source>
        <strain evidence="14">XBD1002</strain>
    </source>
</reference>
<dbReference type="AlphaFoldDB" id="A0A1I3HW34"/>
<feature type="chain" id="PRO_5010008125" description="FAD:protein FMN transferase" evidence="12">
    <location>
        <begin position="19"/>
        <end position="366"/>
    </location>
</feature>
<gene>
    <name evidence="13" type="ORF">SAMN04487775_101120</name>
</gene>
<dbReference type="PANTHER" id="PTHR30040">
    <property type="entry name" value="THIAMINE BIOSYNTHESIS LIPOPROTEIN APBE"/>
    <property type="match status" value="1"/>
</dbReference>
<dbReference type="InterPro" id="IPR003374">
    <property type="entry name" value="ApbE-like_sf"/>
</dbReference>
<keyword evidence="5 10" id="KW-0479">Metal-binding</keyword>
<keyword evidence="12" id="KW-0472">Membrane</keyword>
<comment type="similarity">
    <text evidence="10 12">Belongs to the ApbE family.</text>
</comment>
<evidence type="ECO:0000256" key="2">
    <source>
        <dbReference type="ARBA" id="ARBA00016337"/>
    </source>
</evidence>
<feature type="signal peptide" evidence="12">
    <location>
        <begin position="1"/>
        <end position="18"/>
    </location>
</feature>
<evidence type="ECO:0000256" key="6">
    <source>
        <dbReference type="ARBA" id="ARBA00022827"/>
    </source>
</evidence>
<feature type="binding site" evidence="11">
    <location>
        <position position="311"/>
    </location>
    <ligand>
        <name>Mg(2+)</name>
        <dbReference type="ChEBI" id="CHEBI:18420"/>
    </ligand>
</feature>
<dbReference type="GO" id="GO:0046872">
    <property type="term" value="F:metal ion binding"/>
    <property type="evidence" value="ECO:0007669"/>
    <property type="project" value="UniProtKB-UniRule"/>
</dbReference>
<dbReference type="Gene3D" id="3.10.520.10">
    <property type="entry name" value="ApbE-like domains"/>
    <property type="match status" value="1"/>
</dbReference>
<evidence type="ECO:0000256" key="3">
    <source>
        <dbReference type="ARBA" id="ARBA00022630"/>
    </source>
</evidence>
<comment type="subcellular location">
    <subcellularLocation>
        <location evidence="12">Cell inner membrane</location>
        <topology evidence="12">Lipid-anchor</topology>
        <orientation evidence="12">Periplasmic side</orientation>
    </subcellularLocation>
</comment>
<accession>A0A1I3HW34</accession>
<evidence type="ECO:0000256" key="9">
    <source>
        <dbReference type="ARBA" id="ARBA00048540"/>
    </source>
</evidence>
<keyword evidence="12" id="KW-0997">Cell inner membrane</keyword>
<dbReference type="Pfam" id="PF02424">
    <property type="entry name" value="ApbE"/>
    <property type="match status" value="1"/>
</dbReference>
<evidence type="ECO:0000256" key="1">
    <source>
        <dbReference type="ARBA" id="ARBA00011955"/>
    </source>
</evidence>
<feature type="binding site" evidence="11">
    <location>
        <position position="307"/>
    </location>
    <ligand>
        <name>Mg(2+)</name>
        <dbReference type="ChEBI" id="CHEBI:18420"/>
    </ligand>
</feature>
<dbReference type="GO" id="GO:0005886">
    <property type="term" value="C:plasma membrane"/>
    <property type="evidence" value="ECO:0007669"/>
    <property type="project" value="UniProtKB-SubCell"/>
</dbReference>
<comment type="function">
    <text evidence="12">Flavin transferase that catalyzes the transfer of the FMN moiety of FAD and its covalent binding to the hydroxyl group of a threonine residue in a target flavoprotein.</text>
</comment>
<evidence type="ECO:0000256" key="4">
    <source>
        <dbReference type="ARBA" id="ARBA00022679"/>
    </source>
</evidence>
<dbReference type="PANTHER" id="PTHR30040:SF2">
    <property type="entry name" value="FAD:PROTEIN FMN TRANSFERASE"/>
    <property type="match status" value="1"/>
</dbReference>
<organism evidence="13 14">
    <name type="scientific">Treponema bryantii</name>
    <dbReference type="NCBI Taxonomy" id="163"/>
    <lineage>
        <taxon>Bacteria</taxon>
        <taxon>Pseudomonadati</taxon>
        <taxon>Spirochaetota</taxon>
        <taxon>Spirochaetia</taxon>
        <taxon>Spirochaetales</taxon>
        <taxon>Treponemataceae</taxon>
        <taxon>Treponema</taxon>
    </lineage>
</organism>
<keyword evidence="3 10" id="KW-0285">Flavoprotein</keyword>
<comment type="cofactor">
    <cofactor evidence="11">
        <name>Mg(2+)</name>
        <dbReference type="ChEBI" id="CHEBI:18420"/>
    </cofactor>
    <cofactor evidence="11">
        <name>Mn(2+)</name>
        <dbReference type="ChEBI" id="CHEBI:29035"/>
    </cofactor>
    <text evidence="11">Magnesium. Can also use manganese.</text>
</comment>
<keyword evidence="4 10" id="KW-0808">Transferase</keyword>
<dbReference type="EMBL" id="FORI01000001">
    <property type="protein sequence ID" value="SFI39891.1"/>
    <property type="molecule type" value="Genomic_DNA"/>
</dbReference>
<keyword evidence="12" id="KW-0732">Signal</keyword>
<evidence type="ECO:0000256" key="8">
    <source>
        <dbReference type="ARBA" id="ARBA00031306"/>
    </source>
</evidence>
<dbReference type="RefSeq" id="WP_177206179.1">
    <property type="nucleotide sequence ID" value="NZ_FORI01000001.1"/>
</dbReference>
<evidence type="ECO:0000256" key="5">
    <source>
        <dbReference type="ARBA" id="ARBA00022723"/>
    </source>
</evidence>
<keyword evidence="12" id="KW-1003">Cell membrane</keyword>
<evidence type="ECO:0000256" key="7">
    <source>
        <dbReference type="ARBA" id="ARBA00022842"/>
    </source>
</evidence>
<evidence type="ECO:0000256" key="11">
    <source>
        <dbReference type="PIRSR" id="PIRSR006268-2"/>
    </source>
</evidence>
<comment type="catalytic activity">
    <reaction evidence="9 10 12">
        <text>L-threonyl-[protein] + FAD = FMN-L-threonyl-[protein] + AMP + H(+)</text>
        <dbReference type="Rhea" id="RHEA:36847"/>
        <dbReference type="Rhea" id="RHEA-COMP:11060"/>
        <dbReference type="Rhea" id="RHEA-COMP:11061"/>
        <dbReference type="ChEBI" id="CHEBI:15378"/>
        <dbReference type="ChEBI" id="CHEBI:30013"/>
        <dbReference type="ChEBI" id="CHEBI:57692"/>
        <dbReference type="ChEBI" id="CHEBI:74257"/>
        <dbReference type="ChEBI" id="CHEBI:456215"/>
        <dbReference type="EC" id="2.7.1.180"/>
    </reaction>
</comment>
<dbReference type="SUPFAM" id="SSF143631">
    <property type="entry name" value="ApbE-like"/>
    <property type="match status" value="1"/>
</dbReference>
<sequence length="366" mass="40348">MKKTPVLASCLIFSCLIATSCSQKMETTSFTAMNTYMTVRSYGRSAKAANLQVQKEVERLEGILSTTIEGSDVYRINTSKAETDGFSKIPVMPETTYLIQKSLRFYEMTEGSFNPALYPIIREWGFTTGDYKVPSEEKILSLLKYTDFSKIEISEKLQSATPLDSILQADHDKADQSTASILTCPAGMQLDFGAIGKGYAGDCAIRLLKENGVKSALLDFGGNIQVFGSKPDGSDWTVGIKNPWGGDPVAAVKLRDACMITSGGYERFFTGEDGKKYIHIFDGTTGRPVENELESVTIICRQGIYGDALSTSLFVMGLDKAIEFWRSRDGDFDFIILTKDKGVVYSAPLKNSISLRFDFDSIQVVE</sequence>
<dbReference type="PIRSF" id="PIRSF006268">
    <property type="entry name" value="ApbE"/>
    <property type="match status" value="1"/>
</dbReference>
<keyword evidence="12 13" id="KW-0449">Lipoprotein</keyword>
<dbReference type="GO" id="GO:0016740">
    <property type="term" value="F:transferase activity"/>
    <property type="evidence" value="ECO:0007669"/>
    <property type="project" value="UniProtKB-UniRule"/>
</dbReference>
<dbReference type="EC" id="2.7.1.180" evidence="1 10"/>
<evidence type="ECO:0000256" key="12">
    <source>
        <dbReference type="RuleBase" id="RU363002"/>
    </source>
</evidence>
<protein>
    <recommendedName>
        <fullName evidence="2 10">FAD:protein FMN transferase</fullName>
        <ecNumber evidence="1 10">2.7.1.180</ecNumber>
    </recommendedName>
    <alternativeName>
        <fullName evidence="8 10">Flavin transferase</fullName>
    </alternativeName>
</protein>
<evidence type="ECO:0000313" key="13">
    <source>
        <dbReference type="EMBL" id="SFI39891.1"/>
    </source>
</evidence>
<name>A0A1I3HW34_9SPIR</name>
<keyword evidence="14" id="KW-1185">Reference proteome</keyword>
<dbReference type="InterPro" id="IPR024932">
    <property type="entry name" value="ApbE"/>
</dbReference>
<keyword evidence="7 10" id="KW-0460">Magnesium</keyword>
<proteinExistence type="inferred from homology"/>
<evidence type="ECO:0000313" key="14">
    <source>
        <dbReference type="Proteomes" id="UP000182737"/>
    </source>
</evidence>
<dbReference type="Proteomes" id="UP000182737">
    <property type="component" value="Unassembled WGS sequence"/>
</dbReference>
<keyword evidence="6 10" id="KW-0274">FAD</keyword>